<feature type="compositionally biased region" description="Basic and acidic residues" evidence="2">
    <location>
        <begin position="106"/>
        <end position="117"/>
    </location>
</feature>
<feature type="compositionally biased region" description="Low complexity" evidence="2">
    <location>
        <begin position="90"/>
        <end position="103"/>
    </location>
</feature>
<feature type="region of interest" description="Disordered" evidence="2">
    <location>
        <begin position="737"/>
        <end position="886"/>
    </location>
</feature>
<feature type="compositionally biased region" description="Low complexity" evidence="2">
    <location>
        <begin position="1629"/>
        <end position="1643"/>
    </location>
</feature>
<feature type="compositionally biased region" description="Polar residues" evidence="2">
    <location>
        <begin position="243"/>
        <end position="260"/>
    </location>
</feature>
<feature type="compositionally biased region" description="Polar residues" evidence="2">
    <location>
        <begin position="349"/>
        <end position="360"/>
    </location>
</feature>
<feature type="compositionally biased region" description="Low complexity" evidence="2">
    <location>
        <begin position="172"/>
        <end position="216"/>
    </location>
</feature>
<reference evidence="3" key="1">
    <citation type="journal article" date="2018" name="Mol. Biol. Evol.">
        <title>Broad Genomic Sampling Reveals a Smut Pathogenic Ancestry of the Fungal Clade Ustilaginomycotina.</title>
        <authorList>
            <person name="Kijpornyongpan T."/>
            <person name="Mondo S.J."/>
            <person name="Barry K."/>
            <person name="Sandor L."/>
            <person name="Lee J."/>
            <person name="Lipzen A."/>
            <person name="Pangilinan J."/>
            <person name="LaButti K."/>
            <person name="Hainaut M."/>
            <person name="Henrissat B."/>
            <person name="Grigoriev I.V."/>
            <person name="Spatafora J.W."/>
            <person name="Aime M.C."/>
        </authorList>
    </citation>
    <scope>NUCLEOTIDE SEQUENCE [LARGE SCALE GENOMIC DNA]</scope>
    <source>
        <strain evidence="3">MCA 4198</strain>
    </source>
</reference>
<feature type="compositionally biased region" description="Polar residues" evidence="2">
    <location>
        <begin position="137"/>
        <end position="147"/>
    </location>
</feature>
<feature type="coiled-coil region" evidence="1">
    <location>
        <begin position="1256"/>
        <end position="1304"/>
    </location>
</feature>
<evidence type="ECO:0000313" key="4">
    <source>
        <dbReference type="Proteomes" id="UP000245768"/>
    </source>
</evidence>
<gene>
    <name evidence="3" type="ORF">FA10DRAFT_300205</name>
</gene>
<sequence length="1781" mass="187566">MDASPATEAAPSPSWRWLRQRTVSEGQQSSGSSHVATPNSGVGAAQIGMKGEIDASPSSTQQTTPEIAAASPSGSSAPTSPWSKGRYQKARPASPRISASSSSKDVPIRPDLRHRTDSSGSGSSAKARRVLMPNIPQRKTSSASDTQGGFLADSPLLGQKGTAFAGAGGGMSPSSSQSDIKSIAQAIAARAKHVAAANARKAAGADVADVPRADVALQDPRSVSSASARSEDALGVTSDKSDASTPKATNFDQTAQNRVMSASKEGPDGPQAQRNHKGHTDSFAWADGDWADYSDVLRENIDFGGQEETLVSPASGVFSNSSRHSKSETMSSISSSGRDMAGSRRPSGSAYSHGTSQTSAPEELPYLIEAQQSGRRQRDSGSSSDATSSKRESASTQDSDGNSKAGDYDDVRLVTATKQALFKQSVPPPRDAVGTINIGLGIGGAEFPAMGQVTSLNPQIGQASGIPGSLSLRSIDSYATAPESVSPSSFTTRTPMSNPALSPSSTASPSTPWSTTSSGIKRKGRPAALSLNSHTAANTSSPGAPGTPSRALQSPVVRGRTPPPTNPPDEPLPPLPPTPSTYSNAVMKKTPAKNGTLPKGNTNGSGVGHGQRNEERRGSDPWASGSEGGFGHTHQPSNQSNNSDARSSNQSTKSSAIANVAISNAANGAGPSSMSSDVSKSATAAVVAGSHLQTRAGSQRAQAMLSTMAPQMTYDEKRASMALLDGDMLDLARPSKSFEEAYERSAPSAVTRKQVPRETEAEPSSSKRAEAFREDDGDEEENLDDDDDADVDGEDEDEEDAVSDSEPETAVVKTLTRVGSISGRRSAQVVPVARTGSVIMGEPATEKGASSPPSSFTPQQRGITHSVSSPQLLESRQGPTNEVLAGLEKMKIVGRVRASIEKRSPSGSELATSKSPDVGSATPDVGTRATAAGDKPMTLTLPVTDAPSSPSPSTVAKGSREAGVPTHPPSAWSGFGRRSPKPGHTQNNASTSSQISLGLAQQAKTVSVADVGAQPQVVGGAGHRLSQHGHQGVWTPRQAESPETSFSGVPPSSGLQTPSISGHGDGLFPDSASSNGHVLKRRSSTVQSRREEMDEEKRTESSLSAYSERIKRAEGRFAGAFGEIALAFKNLQAEKKTLERVIRATTPLDGVNDSEGLRQYLSTMSYKLEMSASEIRKLLDLLDQQRSVMDYMLETHQLEIDSHLDEIDDLQDELDSMTAEAEMHHANATKLTEDVEKAYAEGVAARAETLKYKTMVAEEESKREKLSSSMKALKDDLASVQGKVRSEEALHATTKERLRDMEEQHAKFVDGLGTGGEGAAENFHATNVKTMQDRIASLELAAEQHATTTAEREKEAREQNDELQAVKRQLADAHKLHEGRQREVYDELEESRRAHEETKGDLHKLSSIMSSSRGSSPLATRNGGDAAGDGSEAQRKNSSDSDSTHMMTDLSNKLEESEKEKDALRDQVVQQEKDIAELRASVALRGTSSQSSSPDVGQPGSGIPPGRADQIEALMKQLSQQRAREAQIRTAYKQLRDELRKINTAQQLDRKRGQASYSILGPPPSASSAASSLTSTSSRPFTPAGSHERLTSGTITGNSETSTSRHLKRLSLPLATFPAGGVLPNQQHSADAGLPGSASSLSSTLRQRDYQDGSGANNRILNKRAHRHASVDPTNNLWAMMAGANTNPQVSPSLLKRRSSAFGIGTLPLSKGAQPATSSAVSTNPSAEPPSSAEERNSQEANAEQDSAANGDQEEEETVESLASPQISDFPKASSQDEEAG</sequence>
<dbReference type="PANTHER" id="PTHR43941">
    <property type="entry name" value="STRUCTURAL MAINTENANCE OF CHROMOSOMES PROTEIN 2"/>
    <property type="match status" value="1"/>
</dbReference>
<feature type="compositionally biased region" description="Low complexity" evidence="2">
    <location>
        <begin position="1406"/>
        <end position="1416"/>
    </location>
</feature>
<proteinExistence type="predicted"/>
<feature type="compositionally biased region" description="Basic and acidic residues" evidence="2">
    <location>
        <begin position="1432"/>
        <end position="1443"/>
    </location>
</feature>
<organism evidence="3 4">
    <name type="scientific">Acaromyces ingoldii</name>
    <dbReference type="NCBI Taxonomy" id="215250"/>
    <lineage>
        <taxon>Eukaryota</taxon>
        <taxon>Fungi</taxon>
        <taxon>Dikarya</taxon>
        <taxon>Basidiomycota</taxon>
        <taxon>Ustilaginomycotina</taxon>
        <taxon>Exobasidiomycetes</taxon>
        <taxon>Exobasidiales</taxon>
        <taxon>Cryptobasidiaceae</taxon>
        <taxon>Acaromyces</taxon>
    </lineage>
</organism>
<feature type="compositionally biased region" description="Polar residues" evidence="2">
    <location>
        <begin position="851"/>
        <end position="880"/>
    </location>
</feature>
<evidence type="ECO:0000256" key="1">
    <source>
        <dbReference type="SAM" id="Coils"/>
    </source>
</evidence>
<evidence type="ECO:0000313" key="3">
    <source>
        <dbReference type="EMBL" id="PWN91608.1"/>
    </source>
</evidence>
<protein>
    <submittedName>
        <fullName evidence="3">Uncharacterized protein</fullName>
    </submittedName>
</protein>
<feature type="region of interest" description="Disordered" evidence="2">
    <location>
        <begin position="1"/>
        <end position="285"/>
    </location>
</feature>
<feature type="region of interest" description="Disordered" evidence="2">
    <location>
        <begin position="307"/>
        <end position="409"/>
    </location>
</feature>
<feature type="compositionally biased region" description="Polar residues" evidence="2">
    <location>
        <begin position="634"/>
        <end position="653"/>
    </location>
</feature>
<feature type="compositionally biased region" description="Polar residues" evidence="2">
    <location>
        <begin position="672"/>
        <end position="682"/>
    </location>
</feature>
<feature type="compositionally biased region" description="Polar residues" evidence="2">
    <location>
        <begin position="21"/>
        <end position="40"/>
    </location>
</feature>
<dbReference type="PANTHER" id="PTHR43941:SF1">
    <property type="entry name" value="STRUCTURAL MAINTENANCE OF CHROMOSOMES PROTEIN 2"/>
    <property type="match status" value="1"/>
</dbReference>
<accession>A0A316YSH0</accession>
<feature type="region of interest" description="Disordered" evidence="2">
    <location>
        <begin position="1621"/>
        <end position="1669"/>
    </location>
</feature>
<feature type="compositionally biased region" description="Polar residues" evidence="2">
    <location>
        <begin position="1591"/>
        <end position="1604"/>
    </location>
</feature>
<feature type="region of interest" description="Disordered" evidence="2">
    <location>
        <begin position="1485"/>
        <end position="1507"/>
    </location>
</feature>
<feature type="region of interest" description="Disordered" evidence="2">
    <location>
        <begin position="1372"/>
        <end position="1446"/>
    </location>
</feature>
<feature type="compositionally biased region" description="Polar residues" evidence="2">
    <location>
        <begin position="530"/>
        <end position="542"/>
    </location>
</feature>
<dbReference type="GO" id="GO:0000793">
    <property type="term" value="C:condensed chromosome"/>
    <property type="evidence" value="ECO:0007669"/>
    <property type="project" value="TreeGrafter"/>
</dbReference>
<keyword evidence="1" id="KW-0175">Coiled coil</keyword>
<feature type="compositionally biased region" description="Polar residues" evidence="2">
    <location>
        <begin position="946"/>
        <end position="956"/>
    </location>
</feature>
<feature type="region of interest" description="Disordered" evidence="2">
    <location>
        <begin position="898"/>
        <end position="996"/>
    </location>
</feature>
<feature type="coiled-coil region" evidence="1">
    <location>
        <begin position="1193"/>
        <end position="1227"/>
    </location>
</feature>
<dbReference type="GO" id="GO:0000796">
    <property type="term" value="C:condensin complex"/>
    <property type="evidence" value="ECO:0007669"/>
    <property type="project" value="TreeGrafter"/>
</dbReference>
<feature type="compositionally biased region" description="Polar residues" evidence="2">
    <location>
        <begin position="1715"/>
        <end position="1726"/>
    </location>
</feature>
<dbReference type="GO" id="GO:0000785">
    <property type="term" value="C:chromatin"/>
    <property type="evidence" value="ECO:0007669"/>
    <property type="project" value="TreeGrafter"/>
</dbReference>
<feature type="compositionally biased region" description="Low complexity" evidence="2">
    <location>
        <begin position="1566"/>
        <end position="1583"/>
    </location>
</feature>
<evidence type="ECO:0000256" key="2">
    <source>
        <dbReference type="SAM" id="MobiDB-lite"/>
    </source>
</evidence>
<dbReference type="GO" id="GO:0007076">
    <property type="term" value="P:mitotic chromosome condensation"/>
    <property type="evidence" value="ECO:0007669"/>
    <property type="project" value="TreeGrafter"/>
</dbReference>
<feature type="compositionally biased region" description="Acidic residues" evidence="2">
    <location>
        <begin position="775"/>
        <end position="807"/>
    </location>
</feature>
<feature type="region of interest" description="Disordered" evidence="2">
    <location>
        <begin position="1018"/>
        <end position="1100"/>
    </location>
</feature>
<feature type="compositionally biased region" description="Polar residues" evidence="2">
    <location>
        <begin position="984"/>
        <end position="996"/>
    </location>
</feature>
<feature type="compositionally biased region" description="Polar residues" evidence="2">
    <location>
        <begin position="905"/>
        <end position="915"/>
    </location>
</feature>
<feature type="coiled-coil region" evidence="1">
    <location>
        <begin position="1447"/>
        <end position="1481"/>
    </location>
</feature>
<dbReference type="OrthoDB" id="1926336at2759"/>
<feature type="region of interest" description="Disordered" evidence="2">
    <location>
        <begin position="481"/>
        <end position="656"/>
    </location>
</feature>
<feature type="region of interest" description="Disordered" evidence="2">
    <location>
        <begin position="1706"/>
        <end position="1781"/>
    </location>
</feature>
<feature type="compositionally biased region" description="Low complexity" evidence="2">
    <location>
        <begin position="65"/>
        <end position="83"/>
    </location>
</feature>
<feature type="region of interest" description="Disordered" evidence="2">
    <location>
        <begin position="1543"/>
        <end position="1606"/>
    </location>
</feature>
<feature type="compositionally biased region" description="Low complexity" evidence="2">
    <location>
        <begin position="497"/>
        <end position="518"/>
    </location>
</feature>
<dbReference type="RefSeq" id="XP_025378806.1">
    <property type="nucleotide sequence ID" value="XM_025524810.1"/>
</dbReference>
<feature type="compositionally biased region" description="Basic and acidic residues" evidence="2">
    <location>
        <begin position="755"/>
        <end position="774"/>
    </location>
</feature>
<feature type="compositionally biased region" description="Polar residues" evidence="2">
    <location>
        <begin position="1739"/>
        <end position="1750"/>
    </location>
</feature>
<feature type="compositionally biased region" description="Basic and acidic residues" evidence="2">
    <location>
        <begin position="1372"/>
        <end position="1404"/>
    </location>
</feature>
<dbReference type="GeneID" id="37046726"/>
<feature type="compositionally biased region" description="Pro residues" evidence="2">
    <location>
        <begin position="561"/>
        <end position="579"/>
    </location>
</feature>
<dbReference type="Proteomes" id="UP000245768">
    <property type="component" value="Unassembled WGS sequence"/>
</dbReference>
<feature type="compositionally biased region" description="Polar residues" evidence="2">
    <location>
        <begin position="1486"/>
        <end position="1495"/>
    </location>
</feature>
<feature type="compositionally biased region" description="Low complexity" evidence="2">
    <location>
        <begin position="1"/>
        <end position="14"/>
    </location>
</feature>
<feature type="compositionally biased region" description="Basic and acidic residues" evidence="2">
    <location>
        <begin position="1088"/>
        <end position="1100"/>
    </location>
</feature>
<dbReference type="EMBL" id="KZ819635">
    <property type="protein sequence ID" value="PWN91608.1"/>
    <property type="molecule type" value="Genomic_DNA"/>
</dbReference>
<dbReference type="GO" id="GO:0003682">
    <property type="term" value="F:chromatin binding"/>
    <property type="evidence" value="ECO:0007669"/>
    <property type="project" value="TreeGrafter"/>
</dbReference>
<feature type="compositionally biased region" description="Polar residues" evidence="2">
    <location>
        <begin position="483"/>
        <end position="496"/>
    </location>
</feature>
<keyword evidence="4" id="KW-1185">Reference proteome</keyword>
<name>A0A316YSH0_9BASI</name>
<dbReference type="InParanoid" id="A0A316YSH0"/>
<feature type="region of interest" description="Disordered" evidence="2">
    <location>
        <begin position="665"/>
        <end position="684"/>
    </location>
</feature>
<dbReference type="STRING" id="215250.A0A316YSH0"/>